<dbReference type="PANTHER" id="PTHR45569">
    <property type="entry name" value="SENSOR PROTEIN KDPD"/>
    <property type="match status" value="1"/>
</dbReference>
<accession>A0A323V0D3</accession>
<proteinExistence type="predicted"/>
<comment type="caution">
    <text evidence="15">The sequence shown here is derived from an EMBL/GenBank/DDBJ whole genome shotgun (WGS) entry which is preliminary data.</text>
</comment>
<evidence type="ECO:0000256" key="6">
    <source>
        <dbReference type="ARBA" id="ARBA00022692"/>
    </source>
</evidence>
<dbReference type="Proteomes" id="UP000248259">
    <property type="component" value="Unassembled WGS sequence"/>
</dbReference>
<name>A0A323V0D3_9RHOO</name>
<evidence type="ECO:0000256" key="9">
    <source>
        <dbReference type="ARBA" id="ARBA00022840"/>
    </source>
</evidence>
<dbReference type="Pfam" id="PF00512">
    <property type="entry name" value="HisKA"/>
    <property type="match status" value="1"/>
</dbReference>
<dbReference type="Gene3D" id="1.20.120.620">
    <property type="entry name" value="Backbone structure of the membrane domain of e. Coli histidine kinase receptor kdpd"/>
    <property type="match status" value="1"/>
</dbReference>
<keyword evidence="11" id="KW-0902">Two-component regulatory system</keyword>
<comment type="catalytic activity">
    <reaction evidence="1">
        <text>ATP + protein L-histidine = ADP + protein N-phospho-L-histidine.</text>
        <dbReference type="EC" id="2.7.13.3"/>
    </reaction>
</comment>
<dbReference type="CDD" id="cd00075">
    <property type="entry name" value="HATPase"/>
    <property type="match status" value="1"/>
</dbReference>
<comment type="subcellular location">
    <subcellularLocation>
        <location evidence="2">Membrane</location>
        <topology evidence="2">Multi-pass membrane protein</topology>
    </subcellularLocation>
</comment>
<evidence type="ECO:0000256" key="13">
    <source>
        <dbReference type="SAM" id="Phobius"/>
    </source>
</evidence>
<dbReference type="SMART" id="SM00388">
    <property type="entry name" value="HisKA"/>
    <property type="match status" value="1"/>
</dbReference>
<keyword evidence="6 13" id="KW-0812">Transmembrane</keyword>
<dbReference type="AlphaFoldDB" id="A0A323V0D3"/>
<dbReference type="Pfam" id="PF02518">
    <property type="entry name" value="HATPase_c"/>
    <property type="match status" value="1"/>
</dbReference>
<evidence type="ECO:0000256" key="12">
    <source>
        <dbReference type="ARBA" id="ARBA00023136"/>
    </source>
</evidence>
<dbReference type="InterPro" id="IPR036097">
    <property type="entry name" value="HisK_dim/P_sf"/>
</dbReference>
<evidence type="ECO:0000256" key="11">
    <source>
        <dbReference type="ARBA" id="ARBA00023012"/>
    </source>
</evidence>
<keyword evidence="10 13" id="KW-1133">Transmembrane helix</keyword>
<keyword evidence="9" id="KW-0067">ATP-binding</keyword>
<gene>
    <name evidence="15" type="ORF">DNK49_06795</name>
</gene>
<evidence type="ECO:0000313" key="15">
    <source>
        <dbReference type="EMBL" id="PZA17553.1"/>
    </source>
</evidence>
<dbReference type="CDD" id="cd00082">
    <property type="entry name" value="HisKA"/>
    <property type="match status" value="1"/>
</dbReference>
<dbReference type="InterPro" id="IPR003661">
    <property type="entry name" value="HisK_dim/P_dom"/>
</dbReference>
<dbReference type="SUPFAM" id="SSF47384">
    <property type="entry name" value="Homodimeric domain of signal transducing histidine kinase"/>
    <property type="match status" value="1"/>
</dbReference>
<dbReference type="InterPro" id="IPR025201">
    <property type="entry name" value="KdpD_TM"/>
</dbReference>
<dbReference type="InterPro" id="IPR004358">
    <property type="entry name" value="Sig_transdc_His_kin-like_C"/>
</dbReference>
<keyword evidence="7" id="KW-0547">Nucleotide-binding</keyword>
<evidence type="ECO:0000256" key="3">
    <source>
        <dbReference type="ARBA" id="ARBA00012438"/>
    </source>
</evidence>
<dbReference type="InterPro" id="IPR038318">
    <property type="entry name" value="KdpD_sf"/>
</dbReference>
<evidence type="ECO:0000256" key="5">
    <source>
        <dbReference type="ARBA" id="ARBA00022679"/>
    </source>
</evidence>
<keyword evidence="8 15" id="KW-0418">Kinase</keyword>
<keyword evidence="4" id="KW-0597">Phosphoprotein</keyword>
<keyword evidence="12 13" id="KW-0472">Membrane</keyword>
<dbReference type="InterPro" id="IPR005467">
    <property type="entry name" value="His_kinase_dom"/>
</dbReference>
<dbReference type="GO" id="GO:0005886">
    <property type="term" value="C:plasma membrane"/>
    <property type="evidence" value="ECO:0007669"/>
    <property type="project" value="TreeGrafter"/>
</dbReference>
<keyword evidence="5" id="KW-0808">Transferase</keyword>
<organism evidence="15 16">
    <name type="scientific">Parazoarcus communis SWub3 = DSM 12120</name>
    <dbReference type="NCBI Taxonomy" id="1121029"/>
    <lineage>
        <taxon>Bacteria</taxon>
        <taxon>Pseudomonadati</taxon>
        <taxon>Pseudomonadota</taxon>
        <taxon>Betaproteobacteria</taxon>
        <taxon>Rhodocyclales</taxon>
        <taxon>Zoogloeaceae</taxon>
        <taxon>Parazoarcus</taxon>
    </lineage>
</organism>
<feature type="transmembrane region" description="Helical" evidence="13">
    <location>
        <begin position="12"/>
        <end position="32"/>
    </location>
</feature>
<dbReference type="GO" id="GO:0000155">
    <property type="term" value="F:phosphorelay sensor kinase activity"/>
    <property type="evidence" value="ECO:0007669"/>
    <property type="project" value="InterPro"/>
</dbReference>
<dbReference type="SMART" id="SM00387">
    <property type="entry name" value="HATPase_c"/>
    <property type="match status" value="1"/>
</dbReference>
<evidence type="ECO:0000259" key="14">
    <source>
        <dbReference type="PROSITE" id="PS50109"/>
    </source>
</evidence>
<dbReference type="InterPro" id="IPR052023">
    <property type="entry name" value="Histidine_kinase_KdpD"/>
</dbReference>
<dbReference type="RefSeq" id="WP_110523567.1">
    <property type="nucleotide sequence ID" value="NZ_QKOE01000003.1"/>
</dbReference>
<dbReference type="EC" id="2.7.13.3" evidence="3"/>
<feature type="transmembrane region" description="Helical" evidence="13">
    <location>
        <begin position="61"/>
        <end position="78"/>
    </location>
</feature>
<dbReference type="InterPro" id="IPR003594">
    <property type="entry name" value="HATPase_dom"/>
</dbReference>
<evidence type="ECO:0000256" key="8">
    <source>
        <dbReference type="ARBA" id="ARBA00022777"/>
    </source>
</evidence>
<dbReference type="Pfam" id="PF13493">
    <property type="entry name" value="DUF4118"/>
    <property type="match status" value="1"/>
</dbReference>
<evidence type="ECO:0000256" key="7">
    <source>
        <dbReference type="ARBA" id="ARBA00022741"/>
    </source>
</evidence>
<evidence type="ECO:0000256" key="1">
    <source>
        <dbReference type="ARBA" id="ARBA00000085"/>
    </source>
</evidence>
<dbReference type="GO" id="GO:0005524">
    <property type="term" value="F:ATP binding"/>
    <property type="evidence" value="ECO:0007669"/>
    <property type="project" value="UniProtKB-KW"/>
</dbReference>
<dbReference type="OrthoDB" id="9806130at2"/>
<reference evidence="15 16" key="1">
    <citation type="submission" date="2018-06" db="EMBL/GenBank/DDBJ databases">
        <title>Azoarcus communis strain SWub3 genome.</title>
        <authorList>
            <person name="Zorraquino Salvo V."/>
            <person name="Toubiana D."/>
            <person name="Blumwald E."/>
        </authorList>
    </citation>
    <scope>NUCLEOTIDE SEQUENCE [LARGE SCALE GENOMIC DNA]</scope>
    <source>
        <strain evidence="15 16">SWub3</strain>
    </source>
</reference>
<dbReference type="Gene3D" id="3.30.565.10">
    <property type="entry name" value="Histidine kinase-like ATPase, C-terminal domain"/>
    <property type="match status" value="1"/>
</dbReference>
<evidence type="ECO:0000313" key="16">
    <source>
        <dbReference type="Proteomes" id="UP000248259"/>
    </source>
</evidence>
<dbReference type="SUPFAM" id="SSF55874">
    <property type="entry name" value="ATPase domain of HSP90 chaperone/DNA topoisomerase II/histidine kinase"/>
    <property type="match status" value="1"/>
</dbReference>
<feature type="domain" description="Histidine kinase" evidence="14">
    <location>
        <begin position="207"/>
        <end position="407"/>
    </location>
</feature>
<dbReference type="EMBL" id="QKOE01000003">
    <property type="protein sequence ID" value="PZA17553.1"/>
    <property type="molecule type" value="Genomic_DNA"/>
</dbReference>
<evidence type="ECO:0000256" key="4">
    <source>
        <dbReference type="ARBA" id="ARBA00022553"/>
    </source>
</evidence>
<keyword evidence="16" id="KW-1185">Reference proteome</keyword>
<protein>
    <recommendedName>
        <fullName evidence="3">histidine kinase</fullName>
        <ecNumber evidence="3">2.7.13.3</ecNumber>
    </recommendedName>
</protein>
<dbReference type="InterPro" id="IPR036890">
    <property type="entry name" value="HATPase_C_sf"/>
</dbReference>
<sequence length="416" mass="44190">MNPTMPLSPPRLRDYLLASTGVGAIAAIGAPLLGAFDLANIAMLFPLVVMFNAVRFGRGPAVLSAFLSVALFDFFFVHPHFTFAVSDLQYLLTFSVLLAVALTTAELAARLRHQRDVAAHGEHQAQRLYQTARALSAAASTQQIDEIRRRTLATLMDEADDARPDTLRDTYFTLFATANERVRYLADAERSRVEAEAERLRSAVLATLSHDLRTPLTALAGLAESLPLAGPPLPARQAEIADAIRTEALRTHALARDLLDLARLQSGSITLRRAWLPVEEVVGAALQASAGQLSGHRLDVGLPEDLPMVELDPVLMERVLCNLLDNAARHTPAGGLIALSASATSTELKLVISDSGPGLPPEGRSPSGAGLGLSLVRSILAAHGGTLSADSPADGGARFTVHLPLTPAPTLPEDCS</sequence>
<dbReference type="PRINTS" id="PR00344">
    <property type="entry name" value="BCTRLSENSOR"/>
</dbReference>
<feature type="transmembrane region" description="Helical" evidence="13">
    <location>
        <begin position="90"/>
        <end position="109"/>
    </location>
</feature>
<dbReference type="PANTHER" id="PTHR45569:SF1">
    <property type="entry name" value="SENSOR PROTEIN KDPD"/>
    <property type="match status" value="1"/>
</dbReference>
<dbReference type="PROSITE" id="PS50109">
    <property type="entry name" value="HIS_KIN"/>
    <property type="match status" value="1"/>
</dbReference>
<evidence type="ECO:0000256" key="2">
    <source>
        <dbReference type="ARBA" id="ARBA00004141"/>
    </source>
</evidence>
<evidence type="ECO:0000256" key="10">
    <source>
        <dbReference type="ARBA" id="ARBA00022989"/>
    </source>
</evidence>
<dbReference type="Gene3D" id="1.10.287.130">
    <property type="match status" value="1"/>
</dbReference>